<evidence type="ECO:0000313" key="2">
    <source>
        <dbReference type="EMBL" id="GDY57885.1"/>
    </source>
</evidence>
<comment type="caution">
    <text evidence="2">The sequence shown here is derived from an EMBL/GenBank/DDBJ whole genome shotgun (WGS) entry which is preliminary data.</text>
</comment>
<sequence>MEGARRDAKDEARADRATALRRRDDALRRAAETVPGPGPEIHRADRSVFLTLLVEGWGGLFRRVRRGGQERHFTIAKAVYSQAAPSAAVPRPPSAPEITRAQCLRIHVRRMCGRSPAPPSDPDGGR</sequence>
<name>A0A4D4L9U7_STRVO</name>
<feature type="region of interest" description="Disordered" evidence="1">
    <location>
        <begin position="1"/>
        <end position="42"/>
    </location>
</feature>
<proteinExistence type="predicted"/>
<dbReference type="EMBL" id="BJHW01000001">
    <property type="protein sequence ID" value="GDY57885.1"/>
    <property type="molecule type" value="Genomic_DNA"/>
</dbReference>
<organism evidence="2 3">
    <name type="scientific">Streptomyces violaceusniger</name>
    <dbReference type="NCBI Taxonomy" id="68280"/>
    <lineage>
        <taxon>Bacteria</taxon>
        <taxon>Bacillati</taxon>
        <taxon>Actinomycetota</taxon>
        <taxon>Actinomycetes</taxon>
        <taxon>Kitasatosporales</taxon>
        <taxon>Streptomycetaceae</taxon>
        <taxon>Streptomyces</taxon>
        <taxon>Streptomyces violaceusniger group</taxon>
    </lineage>
</organism>
<accession>A0A4D4L9U7</accession>
<gene>
    <name evidence="2" type="ORF">SVIO_085080</name>
</gene>
<keyword evidence="3" id="KW-1185">Reference proteome</keyword>
<dbReference type="Proteomes" id="UP000301309">
    <property type="component" value="Unassembled WGS sequence"/>
</dbReference>
<protein>
    <submittedName>
        <fullName evidence="2">Uncharacterized protein</fullName>
    </submittedName>
</protein>
<feature type="compositionally biased region" description="Basic and acidic residues" evidence="1">
    <location>
        <begin position="1"/>
        <end position="31"/>
    </location>
</feature>
<reference evidence="2 3" key="1">
    <citation type="journal article" date="2020" name="Int. J. Syst. Evol. Microbiol.">
        <title>Reclassification of Streptomyces castelarensis and Streptomyces sporoclivatus as later heterotypic synonyms of Streptomyces antimycoticus.</title>
        <authorList>
            <person name="Komaki H."/>
            <person name="Tamura T."/>
        </authorList>
    </citation>
    <scope>NUCLEOTIDE SEQUENCE [LARGE SCALE GENOMIC DNA]</scope>
    <source>
        <strain evidence="2 3">NBRC 13459</strain>
    </source>
</reference>
<dbReference type="AlphaFoldDB" id="A0A4D4L9U7"/>
<evidence type="ECO:0000313" key="3">
    <source>
        <dbReference type="Proteomes" id="UP000301309"/>
    </source>
</evidence>
<evidence type="ECO:0000256" key="1">
    <source>
        <dbReference type="SAM" id="MobiDB-lite"/>
    </source>
</evidence>